<feature type="region of interest" description="Disordered" evidence="6">
    <location>
        <begin position="1"/>
        <end position="42"/>
    </location>
</feature>
<dbReference type="PANTHER" id="PTHR11706:SF33">
    <property type="entry name" value="NATURAL RESISTANCE-ASSOCIATED MACROPHAGE PROTEIN 2"/>
    <property type="match status" value="1"/>
</dbReference>
<feature type="transmembrane region" description="Helical" evidence="7">
    <location>
        <begin position="464"/>
        <end position="482"/>
    </location>
</feature>
<evidence type="ECO:0000256" key="1">
    <source>
        <dbReference type="ARBA" id="ARBA00004141"/>
    </source>
</evidence>
<keyword evidence="3 7" id="KW-0812">Transmembrane</keyword>
<evidence type="ECO:0000256" key="4">
    <source>
        <dbReference type="ARBA" id="ARBA00022989"/>
    </source>
</evidence>
<organism evidence="8 9">
    <name type="scientific">Pseudonocardia aurantiaca</name>
    <dbReference type="NCBI Taxonomy" id="75290"/>
    <lineage>
        <taxon>Bacteria</taxon>
        <taxon>Bacillati</taxon>
        <taxon>Actinomycetota</taxon>
        <taxon>Actinomycetes</taxon>
        <taxon>Pseudonocardiales</taxon>
        <taxon>Pseudonocardiaceae</taxon>
        <taxon>Pseudonocardia</taxon>
    </lineage>
</organism>
<feature type="transmembrane region" description="Helical" evidence="7">
    <location>
        <begin position="297"/>
        <end position="321"/>
    </location>
</feature>
<dbReference type="PANTHER" id="PTHR11706">
    <property type="entry name" value="SOLUTE CARRIER PROTEIN FAMILY 11 MEMBER"/>
    <property type="match status" value="1"/>
</dbReference>
<feature type="transmembrane region" description="Helical" evidence="7">
    <location>
        <begin position="190"/>
        <end position="209"/>
    </location>
</feature>
<feature type="transmembrane region" description="Helical" evidence="7">
    <location>
        <begin position="350"/>
        <end position="375"/>
    </location>
</feature>
<evidence type="ECO:0000313" key="8">
    <source>
        <dbReference type="EMBL" id="MFD1531885.1"/>
    </source>
</evidence>
<keyword evidence="9" id="KW-1185">Reference proteome</keyword>
<proteinExistence type="predicted"/>
<comment type="subcellular location">
    <subcellularLocation>
        <location evidence="1">Membrane</location>
        <topology evidence="1">Multi-pass membrane protein</topology>
    </subcellularLocation>
</comment>
<dbReference type="RefSeq" id="WP_343974360.1">
    <property type="nucleotide sequence ID" value="NZ_BAAAJG010000007.1"/>
</dbReference>
<feature type="transmembrane region" description="Helical" evidence="7">
    <location>
        <begin position="255"/>
        <end position="276"/>
    </location>
</feature>
<reference evidence="9" key="1">
    <citation type="journal article" date="2019" name="Int. J. Syst. Evol. Microbiol.">
        <title>The Global Catalogue of Microorganisms (GCM) 10K type strain sequencing project: providing services to taxonomists for standard genome sequencing and annotation.</title>
        <authorList>
            <consortium name="The Broad Institute Genomics Platform"/>
            <consortium name="The Broad Institute Genome Sequencing Center for Infectious Disease"/>
            <person name="Wu L."/>
            <person name="Ma J."/>
        </authorList>
    </citation>
    <scope>NUCLEOTIDE SEQUENCE [LARGE SCALE GENOMIC DNA]</scope>
    <source>
        <strain evidence="9">JCM 12165</strain>
    </source>
</reference>
<dbReference type="InterPro" id="IPR001046">
    <property type="entry name" value="NRAMP_fam"/>
</dbReference>
<gene>
    <name evidence="8" type="ORF">ACFSCY_20845</name>
</gene>
<keyword evidence="2" id="KW-0813">Transport</keyword>
<keyword evidence="4 7" id="KW-1133">Transmembrane helix</keyword>
<feature type="transmembrane region" description="Helical" evidence="7">
    <location>
        <begin position="154"/>
        <end position="178"/>
    </location>
</feature>
<protein>
    <submittedName>
        <fullName evidence="8">NRAMP family divalent metal transporter</fullName>
    </submittedName>
</protein>
<feature type="transmembrane region" description="Helical" evidence="7">
    <location>
        <begin position="560"/>
        <end position="578"/>
    </location>
</feature>
<feature type="transmembrane region" description="Helical" evidence="7">
    <location>
        <begin position="216"/>
        <end position="235"/>
    </location>
</feature>
<dbReference type="Proteomes" id="UP001597145">
    <property type="component" value="Unassembled WGS sequence"/>
</dbReference>
<evidence type="ECO:0000256" key="2">
    <source>
        <dbReference type="ARBA" id="ARBA00022448"/>
    </source>
</evidence>
<evidence type="ECO:0000256" key="6">
    <source>
        <dbReference type="SAM" id="MobiDB-lite"/>
    </source>
</evidence>
<feature type="transmembrane region" description="Helical" evidence="7">
    <location>
        <begin position="424"/>
        <end position="443"/>
    </location>
</feature>
<feature type="compositionally biased region" description="Low complexity" evidence="6">
    <location>
        <begin position="31"/>
        <end position="42"/>
    </location>
</feature>
<dbReference type="Pfam" id="PF01566">
    <property type="entry name" value="Nramp"/>
    <property type="match status" value="1"/>
</dbReference>
<feature type="transmembrane region" description="Helical" evidence="7">
    <location>
        <begin position="488"/>
        <end position="510"/>
    </location>
</feature>
<evidence type="ECO:0000256" key="5">
    <source>
        <dbReference type="ARBA" id="ARBA00023136"/>
    </source>
</evidence>
<accession>A0ABW4FMY5</accession>
<keyword evidence="5 7" id="KW-0472">Membrane</keyword>
<evidence type="ECO:0000256" key="3">
    <source>
        <dbReference type="ARBA" id="ARBA00022692"/>
    </source>
</evidence>
<feature type="transmembrane region" description="Helical" evidence="7">
    <location>
        <begin position="395"/>
        <end position="412"/>
    </location>
</feature>
<evidence type="ECO:0000256" key="7">
    <source>
        <dbReference type="SAM" id="Phobius"/>
    </source>
</evidence>
<sequence length="581" mass="60711">MIAKTPAPRSGPPATTTLGAKTPAAPPSAPDPARAAGAVGPPGRSAVLDEAHLGDIQGAMGSVRVDDAGGRSLSVRLKTLLAIVGPGLIVMVGDNDAGAFSTYTQAGQDYGTRLLWTLLLLIPVLYVNQEMVLRLGAVTGVGHARLILERFGRFWGAFSVIDLFLLNALTIVTEFIGISLGLSYLGLPKIPGVLIGAVFVVAAASTGSFRRFEQFCLVLVAGSLLLVPILVMAHPPLGQVAHDFVVPGIPGGSQLSTVMLLIIAIVGTTVAPWQLFFQQSYIIDKRITPRFIGYEKVDLWIGIVIVILGAGAMMAFCAAAFGGTPAFGQFTDAGGVAQGLGTYVNRTAGVLFALALIDASIIGAAAVSLSTAYAIGDVLGLRHSLHRSPREAKGFYVVFAGLLVGAAMIVIIPRSPLGLLTEGVQTLAGVLLPSATVFLLLLCNDHEVLGPWVNGRKLNIFTSAVIAVLVMLSIVLTAAVVFPGIRSASIMTILGIGAAVAILAGLFLTVRHRLHPSDGETTQTPMDPDLRATWRMPPLALLTRPHLSTGRRLGLTVLRGYLVIAAGMVVVRVVQLALTHQ</sequence>
<name>A0ABW4FMY5_9PSEU</name>
<comment type="caution">
    <text evidence="8">The sequence shown here is derived from an EMBL/GenBank/DDBJ whole genome shotgun (WGS) entry which is preliminary data.</text>
</comment>
<dbReference type="EMBL" id="JBHUCP010000016">
    <property type="protein sequence ID" value="MFD1531885.1"/>
    <property type="molecule type" value="Genomic_DNA"/>
</dbReference>
<evidence type="ECO:0000313" key="9">
    <source>
        <dbReference type="Proteomes" id="UP001597145"/>
    </source>
</evidence>